<evidence type="ECO:0000256" key="1">
    <source>
        <dbReference type="SAM" id="Phobius"/>
    </source>
</evidence>
<dbReference type="EMBL" id="VYZN01000042">
    <property type="protein sequence ID" value="KAE9530529.1"/>
    <property type="molecule type" value="Genomic_DNA"/>
</dbReference>
<gene>
    <name evidence="2" type="ORF">AGLY_010991</name>
</gene>
<proteinExistence type="predicted"/>
<accession>A0A6G0TCC7</accession>
<evidence type="ECO:0000313" key="3">
    <source>
        <dbReference type="Proteomes" id="UP000475862"/>
    </source>
</evidence>
<sequence>MFSAGILVARCILLKKKKRNIFIFIAHLMIFVHSSVHQNYLHNHLDHHIPKKTDTRDPGSAAEKPIASQTYVPLCSTYIILLINNKSNCLRPNSLDTRSYCCISPISGRTADRCGKQIRSSCRLRTQKDFCTAVPVPKLSPPGIPQLTSSSPLLHSQFSSSDPSSQSIRWSHSFLMSIHCSVVRHENEFSLQTFTAGFFDTKRRKTTFELSSSTFCDDKINC</sequence>
<keyword evidence="1" id="KW-0812">Transmembrane</keyword>
<reference evidence="2 3" key="1">
    <citation type="submission" date="2019-08" db="EMBL/GenBank/DDBJ databases">
        <title>The genome of the soybean aphid Biotype 1, its phylome, world population structure and adaptation to the North American continent.</title>
        <authorList>
            <person name="Giordano R."/>
            <person name="Donthu R.K."/>
            <person name="Hernandez A.G."/>
            <person name="Wright C.L."/>
            <person name="Zimin A.V."/>
        </authorList>
    </citation>
    <scope>NUCLEOTIDE SEQUENCE [LARGE SCALE GENOMIC DNA]</scope>
    <source>
        <tissue evidence="2">Whole aphids</tissue>
    </source>
</reference>
<name>A0A6G0TCC7_APHGL</name>
<dbReference type="Proteomes" id="UP000475862">
    <property type="component" value="Unassembled WGS sequence"/>
</dbReference>
<comment type="caution">
    <text evidence="2">The sequence shown here is derived from an EMBL/GenBank/DDBJ whole genome shotgun (WGS) entry which is preliminary data.</text>
</comment>
<keyword evidence="1" id="KW-0472">Membrane</keyword>
<dbReference type="AlphaFoldDB" id="A0A6G0TCC7"/>
<evidence type="ECO:0000313" key="2">
    <source>
        <dbReference type="EMBL" id="KAE9530529.1"/>
    </source>
</evidence>
<keyword evidence="1" id="KW-1133">Transmembrane helix</keyword>
<feature type="transmembrane region" description="Helical" evidence="1">
    <location>
        <begin position="21"/>
        <end position="41"/>
    </location>
</feature>
<organism evidence="2 3">
    <name type="scientific">Aphis glycines</name>
    <name type="common">Soybean aphid</name>
    <dbReference type="NCBI Taxonomy" id="307491"/>
    <lineage>
        <taxon>Eukaryota</taxon>
        <taxon>Metazoa</taxon>
        <taxon>Ecdysozoa</taxon>
        <taxon>Arthropoda</taxon>
        <taxon>Hexapoda</taxon>
        <taxon>Insecta</taxon>
        <taxon>Pterygota</taxon>
        <taxon>Neoptera</taxon>
        <taxon>Paraneoptera</taxon>
        <taxon>Hemiptera</taxon>
        <taxon>Sternorrhyncha</taxon>
        <taxon>Aphidomorpha</taxon>
        <taxon>Aphidoidea</taxon>
        <taxon>Aphididae</taxon>
        <taxon>Aphidini</taxon>
        <taxon>Aphis</taxon>
        <taxon>Aphis</taxon>
    </lineage>
</organism>
<protein>
    <submittedName>
        <fullName evidence="2">Uncharacterized protein</fullName>
    </submittedName>
</protein>
<feature type="non-terminal residue" evidence="2">
    <location>
        <position position="222"/>
    </location>
</feature>
<keyword evidence="3" id="KW-1185">Reference proteome</keyword>